<dbReference type="EMBL" id="BTSX01000001">
    <property type="protein sequence ID" value="GMS81849.1"/>
    <property type="molecule type" value="Genomic_DNA"/>
</dbReference>
<sequence length="239" mass="25726">MSRFVNIIVLAILFLRAYSQQTTTTTTTSTSTTTTRPSTTTTTASTTTTTVPSTTTTTTGGTSTTSTTTTTRPSTTTVVGNTSPAADQLWDINFYYNWWFGTHAFCADSACVTAIQSNGIGYDMMFGKGTLGKAVSESAIAAVRASCTSGSQNLRNLGFTKSGRQYIHNLDGSGLKQGWVSTVSGACGATVPIRRWKSRFTDGLRDIVMIFLDIIGCNGTLLHSLIIWPIRKRGVFYRL</sequence>
<evidence type="ECO:0000256" key="3">
    <source>
        <dbReference type="SAM" id="SignalP"/>
    </source>
</evidence>
<keyword evidence="2" id="KW-1133">Transmembrane helix</keyword>
<feature type="chain" id="PRO_5043944003" evidence="3">
    <location>
        <begin position="20"/>
        <end position="239"/>
    </location>
</feature>
<gene>
    <name evidence="4" type="ORF">PENTCL1PPCAC_4024</name>
</gene>
<feature type="non-terminal residue" evidence="4">
    <location>
        <position position="239"/>
    </location>
</feature>
<feature type="transmembrane region" description="Helical" evidence="2">
    <location>
        <begin position="207"/>
        <end position="230"/>
    </location>
</feature>
<evidence type="ECO:0000313" key="4">
    <source>
        <dbReference type="EMBL" id="GMS81849.1"/>
    </source>
</evidence>
<keyword evidence="2" id="KW-0812">Transmembrane</keyword>
<keyword evidence="3" id="KW-0732">Signal</keyword>
<evidence type="ECO:0000313" key="5">
    <source>
        <dbReference type="Proteomes" id="UP001432027"/>
    </source>
</evidence>
<feature type="region of interest" description="Disordered" evidence="1">
    <location>
        <begin position="25"/>
        <end position="80"/>
    </location>
</feature>
<protein>
    <submittedName>
        <fullName evidence="4">Uncharacterized protein</fullName>
    </submittedName>
</protein>
<evidence type="ECO:0000256" key="1">
    <source>
        <dbReference type="SAM" id="MobiDB-lite"/>
    </source>
</evidence>
<dbReference type="PANTHER" id="PTHR31507">
    <property type="entry name" value="PROTEIN CBG15923"/>
    <property type="match status" value="1"/>
</dbReference>
<keyword evidence="2" id="KW-0472">Membrane</keyword>
<keyword evidence="5" id="KW-1185">Reference proteome</keyword>
<reference evidence="4" key="1">
    <citation type="submission" date="2023-10" db="EMBL/GenBank/DDBJ databases">
        <title>Genome assembly of Pristionchus species.</title>
        <authorList>
            <person name="Yoshida K."/>
            <person name="Sommer R.J."/>
        </authorList>
    </citation>
    <scope>NUCLEOTIDE SEQUENCE</scope>
    <source>
        <strain evidence="4">RS0144</strain>
    </source>
</reference>
<feature type="signal peptide" evidence="3">
    <location>
        <begin position="1"/>
        <end position="19"/>
    </location>
</feature>
<accession>A0AAV5SNX4</accession>
<proteinExistence type="predicted"/>
<comment type="caution">
    <text evidence="4">The sequence shown here is derived from an EMBL/GenBank/DDBJ whole genome shotgun (WGS) entry which is preliminary data.</text>
</comment>
<dbReference type="AlphaFoldDB" id="A0AAV5SNX4"/>
<evidence type="ECO:0000256" key="2">
    <source>
        <dbReference type="SAM" id="Phobius"/>
    </source>
</evidence>
<organism evidence="4 5">
    <name type="scientific">Pristionchus entomophagus</name>
    <dbReference type="NCBI Taxonomy" id="358040"/>
    <lineage>
        <taxon>Eukaryota</taxon>
        <taxon>Metazoa</taxon>
        <taxon>Ecdysozoa</taxon>
        <taxon>Nematoda</taxon>
        <taxon>Chromadorea</taxon>
        <taxon>Rhabditida</taxon>
        <taxon>Rhabditina</taxon>
        <taxon>Diplogasteromorpha</taxon>
        <taxon>Diplogasteroidea</taxon>
        <taxon>Neodiplogasteridae</taxon>
        <taxon>Pristionchus</taxon>
    </lineage>
</organism>
<name>A0AAV5SNX4_9BILA</name>
<dbReference type="PANTHER" id="PTHR31507:SF3">
    <property type="entry name" value="TIL DOMAIN-CONTAINING PROTEIN"/>
    <property type="match status" value="1"/>
</dbReference>
<dbReference type="Proteomes" id="UP001432027">
    <property type="component" value="Unassembled WGS sequence"/>
</dbReference>